<sequence length="161" mass="19150">MTDFFTPSLVTAITSLVISLVALFQFYRNQNFQQKQFNKTINRNLTTKLYDLRLEIYPKAFEITDNIYKDKGGNFDTERLKNTLNELIEWKKGKLNLIISSEALESYYQLRNNLMKNPANNNNYSAEQIEKITNSNNNFRKQLRRDLGFLFKEEKERRNSK</sequence>
<reference evidence="2 3" key="1">
    <citation type="submission" date="2016-06" db="EMBL/GenBank/DDBJ databases">
        <title>Draft genome sequence of Flavobacterium succinicans strain DD5b.</title>
        <authorList>
            <person name="Poehlein A."/>
            <person name="Daniel R."/>
            <person name="Simeonova D.D."/>
        </authorList>
    </citation>
    <scope>NUCLEOTIDE SEQUENCE [LARGE SCALE GENOMIC DNA]</scope>
    <source>
        <strain evidence="2 3">DD5b</strain>
    </source>
</reference>
<protein>
    <submittedName>
        <fullName evidence="2">Uncharacterized protein</fullName>
    </submittedName>
</protein>
<comment type="caution">
    <text evidence="2">The sequence shown here is derived from an EMBL/GenBank/DDBJ whole genome shotgun (WGS) entry which is preliminary data.</text>
</comment>
<dbReference type="OrthoDB" id="1439478at2"/>
<proteinExistence type="predicted"/>
<dbReference type="Proteomes" id="UP000093807">
    <property type="component" value="Unassembled WGS sequence"/>
</dbReference>
<keyword evidence="1" id="KW-1133">Transmembrane helix</keyword>
<dbReference type="PATRIC" id="fig|29536.5.peg.1161"/>
<name>A0A199XRV9_9FLAO</name>
<dbReference type="RefSeq" id="WP_064714955.1">
    <property type="nucleotide sequence ID" value="NZ_JMTM01000029.1"/>
</dbReference>
<dbReference type="AlphaFoldDB" id="A0A199XRV9"/>
<feature type="transmembrane region" description="Helical" evidence="1">
    <location>
        <begin position="6"/>
        <end position="27"/>
    </location>
</feature>
<organism evidence="2 3">
    <name type="scientific">Flavobacterium succinicans</name>
    <dbReference type="NCBI Taxonomy" id="29536"/>
    <lineage>
        <taxon>Bacteria</taxon>
        <taxon>Pseudomonadati</taxon>
        <taxon>Bacteroidota</taxon>
        <taxon>Flavobacteriia</taxon>
        <taxon>Flavobacteriales</taxon>
        <taxon>Flavobacteriaceae</taxon>
        <taxon>Flavobacterium</taxon>
    </lineage>
</organism>
<gene>
    <name evidence="2" type="ORF">FLB_11070</name>
</gene>
<evidence type="ECO:0000256" key="1">
    <source>
        <dbReference type="SAM" id="Phobius"/>
    </source>
</evidence>
<keyword evidence="1" id="KW-0812">Transmembrane</keyword>
<accession>A0A199XRV9</accession>
<evidence type="ECO:0000313" key="3">
    <source>
        <dbReference type="Proteomes" id="UP000093807"/>
    </source>
</evidence>
<keyword evidence="3" id="KW-1185">Reference proteome</keyword>
<dbReference type="EMBL" id="JMTM01000029">
    <property type="protein sequence ID" value="OAZ04493.1"/>
    <property type="molecule type" value="Genomic_DNA"/>
</dbReference>
<evidence type="ECO:0000313" key="2">
    <source>
        <dbReference type="EMBL" id="OAZ04493.1"/>
    </source>
</evidence>
<keyword evidence="1" id="KW-0472">Membrane</keyword>